<reference evidence="1 2" key="2">
    <citation type="submission" date="2013-09" db="EMBL/GenBank/DDBJ databases">
        <title>Whole genome comparison of six Crocosphaera watsonii strains with differing phenotypes.</title>
        <authorList>
            <person name="Bench S.R."/>
            <person name="Heller P."/>
            <person name="Frank I."/>
            <person name="Arciniega M."/>
            <person name="Shilova I.N."/>
            <person name="Zehr J.P."/>
        </authorList>
    </citation>
    <scope>NUCLEOTIDE SEQUENCE [LARGE SCALE GENOMIC DNA]</scope>
    <source>
        <strain evidence="1 2">WH 0402</strain>
    </source>
</reference>
<evidence type="ECO:0000313" key="2">
    <source>
        <dbReference type="Proteomes" id="UP000018130"/>
    </source>
</evidence>
<sequence>MHTLSDKIALIIEQKYQFSEDYYSLQEPAKLALINSVNDWLQTSPCLYNSREGTVQ</sequence>
<reference evidence="1 2" key="1">
    <citation type="submission" date="2013-01" db="EMBL/GenBank/DDBJ databases">
        <authorList>
            <person name="Bench S."/>
        </authorList>
    </citation>
    <scope>NUCLEOTIDE SEQUENCE [LARGE SCALE GENOMIC DNA]</scope>
    <source>
        <strain evidence="1 2">WH 0402</strain>
    </source>
</reference>
<name>T2JYH4_CROWT</name>
<gene>
    <name evidence="1" type="ORF">CWATWH0402_3455</name>
</gene>
<dbReference type="AlphaFoldDB" id="T2JYH4"/>
<proteinExistence type="predicted"/>
<dbReference type="EMBL" id="CAQN01001018">
    <property type="protein sequence ID" value="CCQ69682.1"/>
    <property type="molecule type" value="Genomic_DNA"/>
</dbReference>
<organism evidence="1 2">
    <name type="scientific">Crocosphaera watsonii WH 0402</name>
    <dbReference type="NCBI Taxonomy" id="1284629"/>
    <lineage>
        <taxon>Bacteria</taxon>
        <taxon>Bacillati</taxon>
        <taxon>Cyanobacteriota</taxon>
        <taxon>Cyanophyceae</taxon>
        <taxon>Oscillatoriophycideae</taxon>
        <taxon>Chroococcales</taxon>
        <taxon>Aphanothecaceae</taxon>
        <taxon>Crocosphaera</taxon>
    </lineage>
</organism>
<comment type="caution">
    <text evidence="1">The sequence shown here is derived from an EMBL/GenBank/DDBJ whole genome shotgun (WGS) entry which is preliminary data.</text>
</comment>
<evidence type="ECO:0000313" key="1">
    <source>
        <dbReference type="EMBL" id="CCQ69682.1"/>
    </source>
</evidence>
<dbReference type="Proteomes" id="UP000018130">
    <property type="component" value="Unassembled WGS sequence"/>
</dbReference>
<accession>T2JYH4</accession>
<protein>
    <submittedName>
        <fullName evidence="1">Uncharacterized protein</fullName>
    </submittedName>
</protein>